<protein>
    <submittedName>
        <fullName evidence="1">Uncharacterized protein</fullName>
    </submittedName>
</protein>
<organism evidence="1 2">
    <name type="scientific">Parvibaculum sedimenti</name>
    <dbReference type="NCBI Taxonomy" id="2608632"/>
    <lineage>
        <taxon>Bacteria</taxon>
        <taxon>Pseudomonadati</taxon>
        <taxon>Pseudomonadota</taxon>
        <taxon>Alphaproteobacteria</taxon>
        <taxon>Hyphomicrobiales</taxon>
        <taxon>Parvibaculaceae</taxon>
        <taxon>Parvibaculum</taxon>
    </lineage>
</organism>
<dbReference type="Proteomes" id="UP000468901">
    <property type="component" value="Unassembled WGS sequence"/>
</dbReference>
<name>A0A6N6VKV1_9HYPH</name>
<comment type="caution">
    <text evidence="1">The sequence shown here is derived from an EMBL/GenBank/DDBJ whole genome shotgun (WGS) entry which is preliminary data.</text>
</comment>
<reference evidence="1 2" key="1">
    <citation type="submission" date="2019-09" db="EMBL/GenBank/DDBJ databases">
        <title>Parvibaculum sedimenti sp. nov., isolated from sediment.</title>
        <authorList>
            <person name="Wang Y."/>
        </authorList>
    </citation>
    <scope>NUCLEOTIDE SEQUENCE [LARGE SCALE GENOMIC DNA]</scope>
    <source>
        <strain evidence="1 2">HXT-9</strain>
    </source>
</reference>
<gene>
    <name evidence="1" type="ORF">F2P47_07510</name>
</gene>
<dbReference type="EMBL" id="WESC01000006">
    <property type="protein sequence ID" value="KAB7740575.1"/>
    <property type="molecule type" value="Genomic_DNA"/>
</dbReference>
<accession>A0A6N6VKV1</accession>
<evidence type="ECO:0000313" key="1">
    <source>
        <dbReference type="EMBL" id="KAB7740575.1"/>
    </source>
</evidence>
<sequence>MLAGLVRLPSAPTACCESACFFCVQ</sequence>
<dbReference type="AlphaFoldDB" id="A0A6N6VKV1"/>
<keyword evidence="2" id="KW-1185">Reference proteome</keyword>
<evidence type="ECO:0000313" key="2">
    <source>
        <dbReference type="Proteomes" id="UP000468901"/>
    </source>
</evidence>
<proteinExistence type="predicted"/>